<dbReference type="EMBL" id="BPLR01014010">
    <property type="protein sequence ID" value="GIY65608.1"/>
    <property type="molecule type" value="Genomic_DNA"/>
</dbReference>
<name>A0AAV4V6G6_CAEEX</name>
<reference evidence="1 2" key="1">
    <citation type="submission" date="2021-06" db="EMBL/GenBank/DDBJ databases">
        <title>Caerostris extrusa draft genome.</title>
        <authorList>
            <person name="Kono N."/>
            <person name="Arakawa K."/>
        </authorList>
    </citation>
    <scope>NUCLEOTIDE SEQUENCE [LARGE SCALE GENOMIC DNA]</scope>
</reference>
<evidence type="ECO:0000313" key="2">
    <source>
        <dbReference type="Proteomes" id="UP001054945"/>
    </source>
</evidence>
<organism evidence="1 2">
    <name type="scientific">Caerostris extrusa</name>
    <name type="common">Bark spider</name>
    <name type="synonym">Caerostris bankana</name>
    <dbReference type="NCBI Taxonomy" id="172846"/>
    <lineage>
        <taxon>Eukaryota</taxon>
        <taxon>Metazoa</taxon>
        <taxon>Ecdysozoa</taxon>
        <taxon>Arthropoda</taxon>
        <taxon>Chelicerata</taxon>
        <taxon>Arachnida</taxon>
        <taxon>Araneae</taxon>
        <taxon>Araneomorphae</taxon>
        <taxon>Entelegynae</taxon>
        <taxon>Araneoidea</taxon>
        <taxon>Araneidae</taxon>
        <taxon>Caerostris</taxon>
    </lineage>
</organism>
<dbReference type="Proteomes" id="UP001054945">
    <property type="component" value="Unassembled WGS sequence"/>
</dbReference>
<dbReference type="AlphaFoldDB" id="A0AAV4V6G6"/>
<keyword evidence="2" id="KW-1185">Reference proteome</keyword>
<evidence type="ECO:0000313" key="1">
    <source>
        <dbReference type="EMBL" id="GIY65608.1"/>
    </source>
</evidence>
<proteinExistence type="predicted"/>
<protein>
    <submittedName>
        <fullName evidence="1">Uncharacterized protein</fullName>
    </submittedName>
</protein>
<accession>A0AAV4V6G6</accession>
<gene>
    <name evidence="1" type="ORF">CEXT_567341</name>
</gene>
<comment type="caution">
    <text evidence="1">The sequence shown here is derived from an EMBL/GenBank/DDBJ whole genome shotgun (WGS) entry which is preliminary data.</text>
</comment>
<sequence>MPIWRNCDISSHPFLPSGFELPISRLIAAVYQSKGSLAISWRGLLVTDYILFQLSTAPLCSFKYLLQLSVNKGFSSSQFGKSAKSEIGLLPLTGY</sequence>